<name>A0ABT8VHX7_9BACL</name>
<comment type="caution">
    <text evidence="3">The sequence shown here is derived from an EMBL/GenBank/DDBJ whole genome shotgun (WGS) entry which is preliminary data.</text>
</comment>
<accession>A0ABT8VHX7</accession>
<feature type="transmembrane region" description="Helical" evidence="1">
    <location>
        <begin position="36"/>
        <end position="55"/>
    </location>
</feature>
<proteinExistence type="predicted"/>
<dbReference type="Pfam" id="PF05569">
    <property type="entry name" value="Peptidase_M56"/>
    <property type="match status" value="1"/>
</dbReference>
<dbReference type="RefSeq" id="WP_302880830.1">
    <property type="nucleotide sequence ID" value="NZ_JAUMKJ010000043.1"/>
</dbReference>
<sequence>MAVVLPLIIASVVGTIIWMVQNIIKPVTQKVFSQTWHYYTGLVPLFFLLGGSELINKLVPFMRSVWPDTGITPRPTTMAGQDVLIPIEQTAASSSLGMRQLVVDLLLLDNSKEFGLFATAIWAVGAALFFVVHLQKYRAFKRSVLKESRICDTVPCSVKVIVSAKAATPMAMGLWKPMVVLPDTRLEEKELAMILSHELVHIKRGDLLVKLLMLIANAVHWFNPAVYSLNKQINTLCELSCDEKVVQDMDMENRRFYGETLLSMLEFGVRQRSVVFTSHLCNPKKEMKRRLLSLMNVRKTNKSLIMLSLAATIAMFGSGGFAAYAARSAVPSKIPTDTQVPEGRNIYVQSPDGTVVYYDQDGNVSEVPNPKIKSAPKLTTEELVDQIKHFIENDVPIPQDDVDKLPQQDLDAINKTYSLALQSTRQLTTEELVDRIKKLIEENKGVPQAYVNAVPQKELDAINKTYGWELQRLEY</sequence>
<evidence type="ECO:0000259" key="2">
    <source>
        <dbReference type="Pfam" id="PF05569"/>
    </source>
</evidence>
<reference evidence="3" key="1">
    <citation type="submission" date="2023-07" db="EMBL/GenBank/DDBJ databases">
        <authorList>
            <person name="Aktuganov G."/>
            <person name="Boyko T."/>
            <person name="Delegan Y."/>
            <person name="Galimzianova N."/>
            <person name="Gilvanova E."/>
            <person name="Korobov V."/>
            <person name="Kuzmina L."/>
            <person name="Melentiev A."/>
            <person name="Milman P."/>
            <person name="Ryabova A."/>
            <person name="Stupak E."/>
            <person name="Yasakov T."/>
            <person name="Zharikova N."/>
            <person name="Zhurenko E."/>
        </authorList>
    </citation>
    <scope>NUCLEOTIDE SEQUENCE</scope>
    <source>
        <strain evidence="3">IB-739</strain>
    </source>
</reference>
<feature type="transmembrane region" description="Helical" evidence="1">
    <location>
        <begin position="304"/>
        <end position="326"/>
    </location>
</feature>
<keyword evidence="1" id="KW-0472">Membrane</keyword>
<dbReference type="PANTHER" id="PTHR34978">
    <property type="entry name" value="POSSIBLE SENSOR-TRANSDUCER PROTEIN BLAR"/>
    <property type="match status" value="1"/>
</dbReference>
<organism evidence="3 4">
    <name type="scientific">Paenibacillus ehimensis</name>
    <dbReference type="NCBI Taxonomy" id="79264"/>
    <lineage>
        <taxon>Bacteria</taxon>
        <taxon>Bacillati</taxon>
        <taxon>Bacillota</taxon>
        <taxon>Bacilli</taxon>
        <taxon>Bacillales</taxon>
        <taxon>Paenibacillaceae</taxon>
        <taxon>Paenibacillus</taxon>
    </lineage>
</organism>
<dbReference type="PANTHER" id="PTHR34978:SF3">
    <property type="entry name" value="SLR0241 PROTEIN"/>
    <property type="match status" value="1"/>
</dbReference>
<dbReference type="InterPro" id="IPR052173">
    <property type="entry name" value="Beta-lactam_resp_regulator"/>
</dbReference>
<gene>
    <name evidence="3" type="ORF">Q3C12_26610</name>
</gene>
<evidence type="ECO:0000313" key="4">
    <source>
        <dbReference type="Proteomes" id="UP001168883"/>
    </source>
</evidence>
<feature type="domain" description="Peptidase M56" evidence="2">
    <location>
        <begin position="8"/>
        <end position="292"/>
    </location>
</feature>
<keyword evidence="1" id="KW-1133">Transmembrane helix</keyword>
<dbReference type="InterPro" id="IPR008756">
    <property type="entry name" value="Peptidase_M56"/>
</dbReference>
<dbReference type="EMBL" id="JAUMKJ010000043">
    <property type="protein sequence ID" value="MDO3680587.1"/>
    <property type="molecule type" value="Genomic_DNA"/>
</dbReference>
<dbReference type="CDD" id="cd07341">
    <property type="entry name" value="M56_BlaR1_MecR1_like"/>
    <property type="match status" value="1"/>
</dbReference>
<keyword evidence="4" id="KW-1185">Reference proteome</keyword>
<keyword evidence="1" id="KW-0812">Transmembrane</keyword>
<protein>
    <submittedName>
        <fullName evidence="3">M56 family metallopeptidase</fullName>
    </submittedName>
</protein>
<evidence type="ECO:0000256" key="1">
    <source>
        <dbReference type="SAM" id="Phobius"/>
    </source>
</evidence>
<feature type="transmembrane region" description="Helical" evidence="1">
    <location>
        <begin position="6"/>
        <end position="24"/>
    </location>
</feature>
<dbReference type="Proteomes" id="UP001168883">
    <property type="component" value="Unassembled WGS sequence"/>
</dbReference>
<evidence type="ECO:0000313" key="3">
    <source>
        <dbReference type="EMBL" id="MDO3680587.1"/>
    </source>
</evidence>
<feature type="transmembrane region" description="Helical" evidence="1">
    <location>
        <begin position="114"/>
        <end position="134"/>
    </location>
</feature>